<evidence type="ECO:0000313" key="1">
    <source>
        <dbReference type="EMBL" id="MCO5976341.1"/>
    </source>
</evidence>
<reference evidence="1 2" key="1">
    <citation type="submission" date="2022-06" db="EMBL/GenBank/DDBJ databases">
        <title>Ideonella sp. NS12-5 Genome sequencing and assembly.</title>
        <authorList>
            <person name="Jung Y."/>
        </authorList>
    </citation>
    <scope>NUCLEOTIDE SEQUENCE [LARGE SCALE GENOMIC DNA]</scope>
    <source>
        <strain evidence="1 2">NS12-5</strain>
    </source>
</reference>
<organism evidence="1 2">
    <name type="scientific">Ideonella oryzae</name>
    <dbReference type="NCBI Taxonomy" id="2937441"/>
    <lineage>
        <taxon>Bacteria</taxon>
        <taxon>Pseudomonadati</taxon>
        <taxon>Pseudomonadota</taxon>
        <taxon>Betaproteobacteria</taxon>
        <taxon>Burkholderiales</taxon>
        <taxon>Sphaerotilaceae</taxon>
        <taxon>Ideonella</taxon>
    </lineage>
</organism>
<name>A0ABT1BJG5_9BURK</name>
<dbReference type="EMBL" id="JAMXMC010000003">
    <property type="protein sequence ID" value="MCO5976341.1"/>
    <property type="molecule type" value="Genomic_DNA"/>
</dbReference>
<dbReference type="RefSeq" id="WP_252768811.1">
    <property type="nucleotide sequence ID" value="NZ_JAMXMC010000003.1"/>
</dbReference>
<proteinExistence type="predicted"/>
<dbReference type="Proteomes" id="UP001204851">
    <property type="component" value="Unassembled WGS sequence"/>
</dbReference>
<gene>
    <name evidence="1" type="ORF">M0L44_06365</name>
</gene>
<accession>A0ABT1BJG5</accession>
<protein>
    <submittedName>
        <fullName evidence="1">DUF3348 domain-containing protein</fullName>
    </submittedName>
</protein>
<dbReference type="InterPro" id="IPR021783">
    <property type="entry name" value="DUF3348"/>
</dbReference>
<evidence type="ECO:0000313" key="2">
    <source>
        <dbReference type="Proteomes" id="UP001204851"/>
    </source>
</evidence>
<comment type="caution">
    <text evidence="1">The sequence shown here is derived from an EMBL/GenBank/DDBJ whole genome shotgun (WGS) entry which is preliminary data.</text>
</comment>
<keyword evidence="2" id="KW-1185">Reference proteome</keyword>
<dbReference type="Pfam" id="PF11828">
    <property type="entry name" value="DUF3348"/>
    <property type="match status" value="1"/>
</dbReference>
<sequence length="257" mass="27201">MNTPTARSARPASSSVATATSALAGSDFLRLLAAWGLAAPAGGAGAAAAFGQRLSEWFSWTDAIALSGALGGPAEPVPAGLLTAAERLAVETRELTRVRQQLLGHIRGEPAGARSRPAARVAVSPRVQARLAAEQLGDEGFAPHRQRCLAVHKAMDNAIGALRQRVRDAVAAATPALAHLATLDVVMEDVVGGRERALLAQLPGLLALRYERLQAEDAEHLNPRFQRELQQLLEAELDFRLHPVEGLLDALRQAATH</sequence>